<keyword evidence="1" id="KW-1015">Disulfide bond</keyword>
<evidence type="ECO:0000256" key="1">
    <source>
        <dbReference type="ARBA" id="ARBA00023157"/>
    </source>
</evidence>
<accession>A0AAV2M023</accession>
<name>A0AAV2M023_KNICA</name>
<organism evidence="2 3">
    <name type="scientific">Knipowitschia caucasica</name>
    <name type="common">Caucasian dwarf goby</name>
    <name type="synonym">Pomatoschistus caucasicus</name>
    <dbReference type="NCBI Taxonomy" id="637954"/>
    <lineage>
        <taxon>Eukaryota</taxon>
        <taxon>Metazoa</taxon>
        <taxon>Chordata</taxon>
        <taxon>Craniata</taxon>
        <taxon>Vertebrata</taxon>
        <taxon>Euteleostomi</taxon>
        <taxon>Actinopterygii</taxon>
        <taxon>Neopterygii</taxon>
        <taxon>Teleostei</taxon>
        <taxon>Neoteleostei</taxon>
        <taxon>Acanthomorphata</taxon>
        <taxon>Gobiaria</taxon>
        <taxon>Gobiiformes</taxon>
        <taxon>Gobioidei</taxon>
        <taxon>Gobiidae</taxon>
        <taxon>Gobiinae</taxon>
        <taxon>Knipowitschia</taxon>
    </lineage>
</organism>
<dbReference type="EMBL" id="OZ035827">
    <property type="protein sequence ID" value="CAL1606621.1"/>
    <property type="molecule type" value="Genomic_DNA"/>
</dbReference>
<keyword evidence="3" id="KW-1185">Reference proteome</keyword>
<reference evidence="2 3" key="1">
    <citation type="submission" date="2024-04" db="EMBL/GenBank/DDBJ databases">
        <authorList>
            <person name="Waldvogel A.-M."/>
            <person name="Schoenle A."/>
        </authorList>
    </citation>
    <scope>NUCLEOTIDE SEQUENCE [LARGE SCALE GENOMIC DNA]</scope>
</reference>
<dbReference type="FunFam" id="3.10.50.10:FF:000001">
    <property type="entry name" value="Chitinase 3-like 1"/>
    <property type="match status" value="1"/>
</dbReference>
<sequence length="84" mass="8822">MGFGAYGVAFRLADPTVSGPGAATSGTAEEGCYGGTPGIWSYYETCLYTQGGDLEWISDQSVPYAVTDGHWVAVSMLRCVVNTT</sequence>
<gene>
    <name evidence="2" type="ORF">KC01_LOCUS33763</name>
</gene>
<protein>
    <submittedName>
        <fullName evidence="2">Uncharacterized protein</fullName>
    </submittedName>
</protein>
<evidence type="ECO:0000313" key="3">
    <source>
        <dbReference type="Proteomes" id="UP001497482"/>
    </source>
</evidence>
<dbReference type="AlphaFoldDB" id="A0AAV2M023"/>
<dbReference type="Gene3D" id="3.10.50.10">
    <property type="match status" value="1"/>
</dbReference>
<dbReference type="InterPro" id="IPR029070">
    <property type="entry name" value="Chitinase_insertion_sf"/>
</dbReference>
<evidence type="ECO:0000313" key="2">
    <source>
        <dbReference type="EMBL" id="CAL1606621.1"/>
    </source>
</evidence>
<dbReference type="SUPFAM" id="SSF54556">
    <property type="entry name" value="Chitinase insertion domain"/>
    <property type="match status" value="1"/>
</dbReference>
<proteinExistence type="predicted"/>
<dbReference type="Proteomes" id="UP001497482">
    <property type="component" value="Chromosome 5"/>
</dbReference>